<dbReference type="AlphaFoldDB" id="A0A8J4PPC0"/>
<evidence type="ECO:0000313" key="3">
    <source>
        <dbReference type="EMBL" id="KAF2070565.1"/>
    </source>
</evidence>
<name>A0A8J4PPC0_9MYCE</name>
<proteinExistence type="predicted"/>
<feature type="region of interest" description="Disordered" evidence="1">
    <location>
        <begin position="284"/>
        <end position="311"/>
    </location>
</feature>
<evidence type="ECO:0000256" key="1">
    <source>
        <dbReference type="SAM" id="MobiDB-lite"/>
    </source>
</evidence>
<dbReference type="CDD" id="cd09917">
    <property type="entry name" value="F-box_SF"/>
    <property type="match status" value="1"/>
</dbReference>
<dbReference type="EMBL" id="AJWJ01000474">
    <property type="protein sequence ID" value="KAF2070565.1"/>
    <property type="molecule type" value="Genomic_DNA"/>
</dbReference>
<dbReference type="Pfam" id="PF12937">
    <property type="entry name" value="F-box-like"/>
    <property type="match status" value="1"/>
</dbReference>
<organism evidence="3 4">
    <name type="scientific">Polysphondylium violaceum</name>
    <dbReference type="NCBI Taxonomy" id="133409"/>
    <lineage>
        <taxon>Eukaryota</taxon>
        <taxon>Amoebozoa</taxon>
        <taxon>Evosea</taxon>
        <taxon>Eumycetozoa</taxon>
        <taxon>Dictyostelia</taxon>
        <taxon>Dictyosteliales</taxon>
        <taxon>Dictyosteliaceae</taxon>
        <taxon>Polysphondylium</taxon>
    </lineage>
</organism>
<gene>
    <name evidence="3" type="ORF">CYY_008112</name>
</gene>
<evidence type="ECO:0000259" key="2">
    <source>
        <dbReference type="PROSITE" id="PS50181"/>
    </source>
</evidence>
<dbReference type="InterPro" id="IPR001810">
    <property type="entry name" value="F-box_dom"/>
</dbReference>
<feature type="domain" description="F-box" evidence="2">
    <location>
        <begin position="18"/>
        <end position="54"/>
    </location>
</feature>
<reference evidence="3" key="1">
    <citation type="submission" date="2020-01" db="EMBL/GenBank/DDBJ databases">
        <title>Development of genomics and gene disruption for Polysphondylium violaceum indicates a role for the polyketide synthase stlB in stalk morphogenesis.</title>
        <authorList>
            <person name="Narita B."/>
            <person name="Kawabe Y."/>
            <person name="Kin K."/>
            <person name="Saito T."/>
            <person name="Gibbs R."/>
            <person name="Kuspa A."/>
            <person name="Muzny D."/>
            <person name="Queller D."/>
            <person name="Richards S."/>
            <person name="Strassman J."/>
            <person name="Sucgang R."/>
            <person name="Worley K."/>
            <person name="Schaap P."/>
        </authorList>
    </citation>
    <scope>NUCLEOTIDE SEQUENCE</scope>
    <source>
        <strain evidence="3">QSvi11</strain>
    </source>
</reference>
<dbReference type="InterPro" id="IPR036047">
    <property type="entry name" value="F-box-like_dom_sf"/>
</dbReference>
<keyword evidence="4" id="KW-1185">Reference proteome</keyword>
<comment type="caution">
    <text evidence="3">The sequence shown here is derived from an EMBL/GenBank/DDBJ whole genome shotgun (WGS) entry which is preliminary data.</text>
</comment>
<dbReference type="Gene3D" id="1.20.1280.50">
    <property type="match status" value="1"/>
</dbReference>
<sequence length="707" mass="83414">MGNRASNKKKTQIKDQLIIQRILQYVHVTDLFNTQLVCWRWYEISTSNHVWEAMIRKKLLGVLGDRSRVGPDQLIGSIDKLFYRTLYRQLFPHDYLLHLSHHLVFASLPLFINRGYGQDTEMFYQTVQKVPGMSMEEISKLKRADLLFFNDDMFENNYQILYDSPNAYYEQDEKRALLNVPRSCVYPAPTLDQDTKVITIVQDQHKFHYGRYGNDNRDVIVDSIRKQTTFLIPNENNQYTKAVVVRYIEANYDRPSRGYFDDNEGGIEMVGEVSLLNYDLGQPGKEKKRYREEKKEEENDEEDDQKEGYGFTPEKTTLKVFGIVSNIFNQDPDGQDKSPYTNNCTIGSGDEETDIGIDVGSREFYVSREKIQQIESFCNGSLLGKTQRDLVFLLQNTEYVELLQEFDFNSISLDQDTMYKLGDIKFFLEYSQRNPLQIQFISFNMEIKFRMVIQMKRVCFFCSDICHVDNYNPDCPMKNCEESVQGRESLYNAFVQIYFYKFVSKYYREMENPGFQHYMFDTEFSIPYCTNTNSNTPDKMVYFKITFGSQDPLPDRDHYGDDPFFYFEFKIEYSMVDINDAKPRSQHSFSTLYIRDQDKNKPQANESFMDGVRESFENVFPNFKFDIILLLKAFKLDLYFIFAFQTNKKVYKSSPFLQLRIYASYKSLFEFECDSGLGLMTNIYCAIDEEDWNCKDDPKYLSSRCNC</sequence>
<dbReference type="PROSITE" id="PS50181">
    <property type="entry name" value="FBOX"/>
    <property type="match status" value="1"/>
</dbReference>
<dbReference type="Proteomes" id="UP000695562">
    <property type="component" value="Unassembled WGS sequence"/>
</dbReference>
<protein>
    <recommendedName>
        <fullName evidence="2">F-box domain-containing protein</fullName>
    </recommendedName>
</protein>
<accession>A0A8J4PPC0</accession>
<dbReference type="SUPFAM" id="SSF81383">
    <property type="entry name" value="F-box domain"/>
    <property type="match status" value="1"/>
</dbReference>
<evidence type="ECO:0000313" key="4">
    <source>
        <dbReference type="Proteomes" id="UP000695562"/>
    </source>
</evidence>